<dbReference type="EMBL" id="MT143611">
    <property type="protein sequence ID" value="QJA98831.1"/>
    <property type="molecule type" value="Genomic_DNA"/>
</dbReference>
<reference evidence="1" key="1">
    <citation type="submission" date="2020-03" db="EMBL/GenBank/DDBJ databases">
        <title>The deep terrestrial virosphere.</title>
        <authorList>
            <person name="Holmfeldt K."/>
            <person name="Nilsson E."/>
            <person name="Simone D."/>
            <person name="Lopez-Fernandez M."/>
            <person name="Wu X."/>
            <person name="de Brujin I."/>
            <person name="Lundin D."/>
            <person name="Andersson A."/>
            <person name="Bertilsson S."/>
            <person name="Dopson M."/>
        </authorList>
    </citation>
    <scope>NUCLEOTIDE SEQUENCE</scope>
    <source>
        <strain evidence="1">MM171A01484</strain>
        <strain evidence="2">MM171B01154</strain>
    </source>
</reference>
<evidence type="ECO:0000313" key="2">
    <source>
        <dbReference type="EMBL" id="QJB02603.1"/>
    </source>
</evidence>
<gene>
    <name evidence="1" type="ORF">MM171A01484_0010</name>
    <name evidence="2" type="ORF">MM171B01154_0009</name>
</gene>
<evidence type="ECO:0000313" key="1">
    <source>
        <dbReference type="EMBL" id="QJA98831.1"/>
    </source>
</evidence>
<proteinExistence type="predicted"/>
<accession>A0A6M3M170</accession>
<protein>
    <submittedName>
        <fullName evidence="1">Uncharacterized protein</fullName>
    </submittedName>
</protein>
<sequence>MRTEEEKVIQAPIKIVLGGKEYEVKPLVIKDSRGWRAELSKMLGMLPRYANVTTDTPDKFQAALDSMLISMPDKVVDLVFAYAPGLDREAIEAIATDAEMAKAFEQILEVAFPLAVSTVGAMAKLSR</sequence>
<dbReference type="EMBL" id="MT143795">
    <property type="protein sequence ID" value="QJB02603.1"/>
    <property type="molecule type" value="Genomic_DNA"/>
</dbReference>
<organism evidence="1">
    <name type="scientific">viral metagenome</name>
    <dbReference type="NCBI Taxonomy" id="1070528"/>
    <lineage>
        <taxon>unclassified sequences</taxon>
        <taxon>metagenomes</taxon>
        <taxon>organismal metagenomes</taxon>
    </lineage>
</organism>
<dbReference type="AlphaFoldDB" id="A0A6M3M170"/>
<name>A0A6M3M170_9ZZZZ</name>